<gene>
    <name evidence="1" type="ORF">OCU04_004238</name>
</gene>
<protein>
    <submittedName>
        <fullName evidence="1">Uncharacterized protein</fullName>
    </submittedName>
</protein>
<evidence type="ECO:0000313" key="1">
    <source>
        <dbReference type="EMBL" id="KAJ8066857.1"/>
    </source>
</evidence>
<dbReference type="AlphaFoldDB" id="A0A9X0DM87"/>
<dbReference type="Proteomes" id="UP001152300">
    <property type="component" value="Unassembled WGS sequence"/>
</dbReference>
<organism evidence="1 2">
    <name type="scientific">Sclerotinia nivalis</name>
    <dbReference type="NCBI Taxonomy" id="352851"/>
    <lineage>
        <taxon>Eukaryota</taxon>
        <taxon>Fungi</taxon>
        <taxon>Dikarya</taxon>
        <taxon>Ascomycota</taxon>
        <taxon>Pezizomycotina</taxon>
        <taxon>Leotiomycetes</taxon>
        <taxon>Helotiales</taxon>
        <taxon>Sclerotiniaceae</taxon>
        <taxon>Sclerotinia</taxon>
    </lineage>
</organism>
<sequence>MNNTPPRILPTPVDKIQYHRNIMFWSGTLTLTIDLTPTPLQTPSKMKTLASILPSYKPYTHAIKLAIRPSAYSPLSTLEYSAHLSDFKLLISQINKFEKVQELHMTLVIGKWTNDFSQLRFCAGLYGLRRMKWSLAYRVEGVEGVGLQEIEPECCFMRWLVRVYWREIVGGGGLERIVE</sequence>
<keyword evidence="2" id="KW-1185">Reference proteome</keyword>
<name>A0A9X0DM87_9HELO</name>
<comment type="caution">
    <text evidence="1">The sequence shown here is derived from an EMBL/GenBank/DDBJ whole genome shotgun (WGS) entry which is preliminary data.</text>
</comment>
<proteinExistence type="predicted"/>
<dbReference type="EMBL" id="JAPEIS010000004">
    <property type="protein sequence ID" value="KAJ8066857.1"/>
    <property type="molecule type" value="Genomic_DNA"/>
</dbReference>
<accession>A0A9X0DM87</accession>
<evidence type="ECO:0000313" key="2">
    <source>
        <dbReference type="Proteomes" id="UP001152300"/>
    </source>
</evidence>
<dbReference type="OrthoDB" id="3542105at2759"/>
<reference evidence="1" key="1">
    <citation type="submission" date="2022-11" db="EMBL/GenBank/DDBJ databases">
        <title>Genome Resource of Sclerotinia nivalis Strain SnTB1, a Plant Pathogen Isolated from American Ginseng.</title>
        <authorList>
            <person name="Fan S."/>
        </authorList>
    </citation>
    <scope>NUCLEOTIDE SEQUENCE</scope>
    <source>
        <strain evidence="1">SnTB1</strain>
    </source>
</reference>